<dbReference type="Gene3D" id="3.30.70.1060">
    <property type="entry name" value="Dimeric alpha+beta barrel"/>
    <property type="match status" value="1"/>
</dbReference>
<keyword evidence="5" id="KW-1185">Reference proteome</keyword>
<dbReference type="OrthoDB" id="8481699at2"/>
<dbReference type="InterPro" id="IPR005545">
    <property type="entry name" value="YCII"/>
</dbReference>
<proteinExistence type="inferred from homology"/>
<evidence type="ECO:0000313" key="4">
    <source>
        <dbReference type="EMBL" id="AFN73709.1"/>
    </source>
</evidence>
<keyword evidence="2" id="KW-0732">Signal</keyword>
<dbReference type="InterPro" id="IPR011008">
    <property type="entry name" value="Dimeric_a/b-barrel"/>
</dbReference>
<evidence type="ECO:0000256" key="1">
    <source>
        <dbReference type="ARBA" id="ARBA00007689"/>
    </source>
</evidence>
<evidence type="ECO:0000256" key="2">
    <source>
        <dbReference type="SAM" id="SignalP"/>
    </source>
</evidence>
<name>I6ZNV8_MELRP</name>
<organism evidence="4 5">
    <name type="scientific">Melioribacter roseus (strain DSM 23840 / JCM 17771 / VKM B-2668 / P3M-2)</name>
    <dbReference type="NCBI Taxonomy" id="1191523"/>
    <lineage>
        <taxon>Bacteria</taxon>
        <taxon>Pseudomonadati</taxon>
        <taxon>Ignavibacteriota</taxon>
        <taxon>Ignavibacteria</taxon>
        <taxon>Ignavibacteriales</taxon>
        <taxon>Melioribacteraceae</taxon>
        <taxon>Melioribacter</taxon>
    </lineage>
</organism>
<evidence type="ECO:0000313" key="5">
    <source>
        <dbReference type="Proteomes" id="UP000009011"/>
    </source>
</evidence>
<comment type="similarity">
    <text evidence="1">Belongs to the YciI family.</text>
</comment>
<feature type="signal peptide" evidence="2">
    <location>
        <begin position="1"/>
        <end position="24"/>
    </location>
</feature>
<dbReference type="AlphaFoldDB" id="I6ZNV8"/>
<dbReference type="SUPFAM" id="SSF54909">
    <property type="entry name" value="Dimeric alpha+beta barrel"/>
    <property type="match status" value="1"/>
</dbReference>
<protein>
    <submittedName>
        <fullName evidence="4">YCII domain protein</fullName>
    </submittedName>
</protein>
<dbReference type="KEGG" id="mro:MROS_0466"/>
<reference evidence="4 5" key="1">
    <citation type="journal article" date="2013" name="PLoS ONE">
        <title>Genomic analysis of Melioribacter roseus, facultatively anaerobic organotrophic bacterium representing a novel deep lineage within Bacteriodetes/Chlorobi group.</title>
        <authorList>
            <person name="Kadnikov V.V."/>
            <person name="Mardanov A.V."/>
            <person name="Podosokorskaya O.A."/>
            <person name="Gavrilov S.N."/>
            <person name="Kublanov I.V."/>
            <person name="Beletsky A.V."/>
            <person name="Bonch-Osmolovskaya E.A."/>
            <person name="Ravin N.V."/>
        </authorList>
    </citation>
    <scope>NUCLEOTIDE SEQUENCE [LARGE SCALE GENOMIC DNA]</scope>
    <source>
        <strain evidence="5">JCM 17771 / P3M-2</strain>
    </source>
</reference>
<dbReference type="HOGENOM" id="CLU_133148_0_0_10"/>
<feature type="domain" description="YCII-related" evidence="3">
    <location>
        <begin position="62"/>
        <end position="133"/>
    </location>
</feature>
<dbReference type="Proteomes" id="UP000009011">
    <property type="component" value="Chromosome"/>
</dbReference>
<dbReference type="PATRIC" id="fig|1191523.3.peg.485"/>
<dbReference type="RefSeq" id="WP_014855146.1">
    <property type="nucleotide sequence ID" value="NC_018178.1"/>
</dbReference>
<sequence length="156" mass="17437">MKNSNLMPVIIALVLSVVSVKTTAQNNGYDSTLAKRLGADQYGMKKYVTVFLYRGDVKIEDESKRSEIQKAHLKNITKLAEEKKLILAGPFLDDSDMRGIFIFDVESLDEARRLTESDPAVKAGVLKMEIKSWYGSAAVMMIPEIHSKLSRLNIAD</sequence>
<dbReference type="eggNOG" id="COG2350">
    <property type="taxonomic scope" value="Bacteria"/>
</dbReference>
<dbReference type="EMBL" id="CP003557">
    <property type="protein sequence ID" value="AFN73709.1"/>
    <property type="molecule type" value="Genomic_DNA"/>
</dbReference>
<evidence type="ECO:0000259" key="3">
    <source>
        <dbReference type="Pfam" id="PF03795"/>
    </source>
</evidence>
<feature type="chain" id="PRO_5003707076" evidence="2">
    <location>
        <begin position="25"/>
        <end position="156"/>
    </location>
</feature>
<dbReference type="Pfam" id="PF03795">
    <property type="entry name" value="YCII"/>
    <property type="match status" value="1"/>
</dbReference>
<dbReference type="STRING" id="1191523.MROS_0466"/>
<gene>
    <name evidence="4" type="ordered locus">MROS_0466</name>
</gene>
<accession>I6ZNV8</accession>